<protein>
    <recommendedName>
        <fullName evidence="2">Formyl-CoA transferase</fullName>
    </recommendedName>
</protein>
<dbReference type="EMBL" id="UINC01050246">
    <property type="protein sequence ID" value="SVB62984.1"/>
    <property type="molecule type" value="Genomic_DNA"/>
</dbReference>
<dbReference type="InterPro" id="IPR023606">
    <property type="entry name" value="CoA-Trfase_III_dom_1_sf"/>
</dbReference>
<reference evidence="1" key="1">
    <citation type="submission" date="2018-05" db="EMBL/GenBank/DDBJ databases">
        <authorList>
            <person name="Lanie J.A."/>
            <person name="Ng W.-L."/>
            <person name="Kazmierczak K.M."/>
            <person name="Andrzejewski T.M."/>
            <person name="Davidsen T.M."/>
            <person name="Wayne K.J."/>
            <person name="Tettelin H."/>
            <person name="Glass J.I."/>
            <person name="Rusch D."/>
            <person name="Podicherti R."/>
            <person name="Tsui H.-C.T."/>
            <person name="Winkler M.E."/>
        </authorList>
    </citation>
    <scope>NUCLEOTIDE SEQUENCE</scope>
</reference>
<dbReference type="SUPFAM" id="SSF89796">
    <property type="entry name" value="CoA-transferase family III (CaiB/BaiF)"/>
    <property type="match status" value="1"/>
</dbReference>
<sequence length="74" mass="8356">FAYEQIKTRKGLIEIKDPDVGSYQFARTPVHLSAAPEIPTEPAPDLGEHTTEILSSMLNYSKEKIKDLEKNEII</sequence>
<evidence type="ECO:0000313" key="1">
    <source>
        <dbReference type="EMBL" id="SVB62984.1"/>
    </source>
</evidence>
<accession>A0A382FKV1</accession>
<feature type="non-terminal residue" evidence="1">
    <location>
        <position position="1"/>
    </location>
</feature>
<evidence type="ECO:0008006" key="2">
    <source>
        <dbReference type="Google" id="ProtNLM"/>
    </source>
</evidence>
<organism evidence="1">
    <name type="scientific">marine metagenome</name>
    <dbReference type="NCBI Taxonomy" id="408172"/>
    <lineage>
        <taxon>unclassified sequences</taxon>
        <taxon>metagenomes</taxon>
        <taxon>ecological metagenomes</taxon>
    </lineage>
</organism>
<proteinExistence type="predicted"/>
<gene>
    <name evidence="1" type="ORF">METZ01_LOCUS215838</name>
</gene>
<dbReference type="AlphaFoldDB" id="A0A382FKV1"/>
<name>A0A382FKV1_9ZZZZ</name>
<dbReference type="Gene3D" id="3.40.50.10540">
    <property type="entry name" value="Crotonobetainyl-coa:carnitine coa-transferase, domain 1"/>
    <property type="match status" value="1"/>
</dbReference>